<proteinExistence type="predicted"/>
<dbReference type="AlphaFoldDB" id="A0A1V5T3B0"/>
<dbReference type="GO" id="GO:0009073">
    <property type="term" value="P:aromatic amino acid family biosynthetic process"/>
    <property type="evidence" value="ECO:0007669"/>
    <property type="project" value="UniProtKB-UniRule"/>
</dbReference>
<organism evidence="4">
    <name type="scientific">Candidatus Atribacter allofermentans</name>
    <dbReference type="NCBI Taxonomy" id="1852833"/>
    <lineage>
        <taxon>Bacteria</taxon>
        <taxon>Pseudomonadati</taxon>
        <taxon>Atribacterota</taxon>
        <taxon>Atribacteria</taxon>
        <taxon>Atribacterales</taxon>
        <taxon>Atribacteraceae</taxon>
        <taxon>Atribacter</taxon>
    </lineage>
</organism>
<protein>
    <recommendedName>
        <fullName evidence="1 3">chorismate mutase</fullName>
        <ecNumber evidence="1 3">5.4.99.5</ecNumber>
    </recommendedName>
</protein>
<dbReference type="PROSITE" id="PS51167">
    <property type="entry name" value="CHORISMATE_MUT_1"/>
    <property type="match status" value="1"/>
</dbReference>
<feature type="binding site" evidence="2">
    <location>
        <position position="95"/>
    </location>
    <ligand>
        <name>prephenate</name>
        <dbReference type="ChEBI" id="CHEBI:29934"/>
    </ligand>
</feature>
<feature type="binding site" evidence="2">
    <location>
        <position position="12"/>
    </location>
    <ligand>
        <name>prephenate</name>
        <dbReference type="ChEBI" id="CHEBI:29934"/>
    </ligand>
</feature>
<keyword evidence="2 3" id="KW-0057">Aromatic amino acid biosynthesis</keyword>
<dbReference type="GO" id="GO:0046417">
    <property type="term" value="P:chorismate metabolic process"/>
    <property type="evidence" value="ECO:0007669"/>
    <property type="project" value="TreeGrafter"/>
</dbReference>
<dbReference type="PIRSF" id="PIRSF005965">
    <property type="entry name" value="Chor_mut_AroH"/>
    <property type="match status" value="1"/>
</dbReference>
<dbReference type="SUPFAM" id="SSF55298">
    <property type="entry name" value="YjgF-like"/>
    <property type="match status" value="1"/>
</dbReference>
<sequence length="131" mass="15150">MEYQKNPMRGIRGAITVDRDSSDEIAQATLLLFETMMKKNHLEPDDITAVFITVTHDLKSAFPARAIRQIEEYRFLPLMCAQEIPIEGTIKRCIRLMMIAFCPNVSHEAIRHVYMREAQNLRRDLKGENNG</sequence>
<dbReference type="PANTHER" id="PTHR21164">
    <property type="entry name" value="CHORISMATE MUTASE"/>
    <property type="match status" value="1"/>
</dbReference>
<evidence type="ECO:0000313" key="4">
    <source>
        <dbReference type="EMBL" id="OQA61250.1"/>
    </source>
</evidence>
<dbReference type="GO" id="GO:0004106">
    <property type="term" value="F:chorismate mutase activity"/>
    <property type="evidence" value="ECO:0007669"/>
    <property type="project" value="UniProtKB-UniRule"/>
</dbReference>
<dbReference type="Proteomes" id="UP000485569">
    <property type="component" value="Unassembled WGS sequence"/>
</dbReference>
<dbReference type="NCBIfam" id="TIGR01796">
    <property type="entry name" value="CM_mono_aroH"/>
    <property type="match status" value="1"/>
</dbReference>
<comment type="catalytic activity">
    <reaction evidence="3">
        <text>chorismate = prephenate</text>
        <dbReference type="Rhea" id="RHEA:13897"/>
        <dbReference type="ChEBI" id="CHEBI:29748"/>
        <dbReference type="ChEBI" id="CHEBI:29934"/>
        <dbReference type="EC" id="5.4.99.5"/>
    </reaction>
</comment>
<dbReference type="InterPro" id="IPR035959">
    <property type="entry name" value="RutC-like_sf"/>
</dbReference>
<accession>A0A1V5T3B0</accession>
<keyword evidence="2 3" id="KW-0028">Amino-acid biosynthesis</keyword>
<gene>
    <name evidence="4" type="primary">aroH</name>
    <name evidence="4" type="ORF">BWY41_00201</name>
</gene>
<dbReference type="InterPro" id="IPR008243">
    <property type="entry name" value="Chorismate_mutase_AroH"/>
</dbReference>
<evidence type="ECO:0000256" key="2">
    <source>
        <dbReference type="PIRSR" id="PIRSR005965-1"/>
    </source>
</evidence>
<reference evidence="4" key="1">
    <citation type="submission" date="2017-02" db="EMBL/GenBank/DDBJ databases">
        <title>Delving into the versatile metabolic prowess of the omnipresent phylum Bacteroidetes.</title>
        <authorList>
            <person name="Nobu M.K."/>
            <person name="Mei R."/>
            <person name="Narihiro T."/>
            <person name="Kuroda K."/>
            <person name="Liu W.-T."/>
        </authorList>
    </citation>
    <scope>NUCLEOTIDE SEQUENCE</scope>
    <source>
        <strain evidence="4">ADurb.Bin276</strain>
    </source>
</reference>
<dbReference type="CDD" id="cd02185">
    <property type="entry name" value="AroH"/>
    <property type="match status" value="1"/>
</dbReference>
<dbReference type="EMBL" id="MWBQ01000021">
    <property type="protein sequence ID" value="OQA61250.1"/>
    <property type="molecule type" value="Genomic_DNA"/>
</dbReference>
<dbReference type="Pfam" id="PF07736">
    <property type="entry name" value="CM_1"/>
    <property type="match status" value="1"/>
</dbReference>
<evidence type="ECO:0000256" key="3">
    <source>
        <dbReference type="PROSITE-ProRule" id="PRU00514"/>
    </source>
</evidence>
<keyword evidence="3 4" id="KW-0413">Isomerase</keyword>
<dbReference type="Gene3D" id="3.30.1330.40">
    <property type="entry name" value="RutC-like"/>
    <property type="match status" value="1"/>
</dbReference>
<comment type="caution">
    <text evidence="4">The sequence shown here is derived from an EMBL/GenBank/DDBJ whole genome shotgun (WGS) entry which is preliminary data.</text>
</comment>
<evidence type="ECO:0000256" key="1">
    <source>
        <dbReference type="NCBIfam" id="TIGR01796"/>
    </source>
</evidence>
<name>A0A1V5T3B0_9BACT</name>
<dbReference type="PANTHER" id="PTHR21164:SF0">
    <property type="entry name" value="CHORISMATE MUTASE AROH"/>
    <property type="match status" value="1"/>
</dbReference>
<dbReference type="GO" id="GO:0008652">
    <property type="term" value="P:amino acid biosynthetic process"/>
    <property type="evidence" value="ECO:0007669"/>
    <property type="project" value="UniProtKB-UniRule"/>
</dbReference>
<dbReference type="EC" id="5.4.99.5" evidence="1 3"/>
<feature type="binding site" evidence="2">
    <location>
        <position position="114"/>
    </location>
    <ligand>
        <name>prephenate</name>
        <dbReference type="ChEBI" id="CHEBI:29934"/>
    </ligand>
</feature>